<organism evidence="2 3">
    <name type="scientific">Oldenlandia corymbosa var. corymbosa</name>
    <dbReference type="NCBI Taxonomy" id="529605"/>
    <lineage>
        <taxon>Eukaryota</taxon>
        <taxon>Viridiplantae</taxon>
        <taxon>Streptophyta</taxon>
        <taxon>Embryophyta</taxon>
        <taxon>Tracheophyta</taxon>
        <taxon>Spermatophyta</taxon>
        <taxon>Magnoliopsida</taxon>
        <taxon>eudicotyledons</taxon>
        <taxon>Gunneridae</taxon>
        <taxon>Pentapetalae</taxon>
        <taxon>asterids</taxon>
        <taxon>lamiids</taxon>
        <taxon>Gentianales</taxon>
        <taxon>Rubiaceae</taxon>
        <taxon>Rubioideae</taxon>
        <taxon>Spermacoceae</taxon>
        <taxon>Hedyotis-Oldenlandia complex</taxon>
        <taxon>Oldenlandia</taxon>
    </lineage>
</organism>
<accession>A0AAV1DBA5</accession>
<evidence type="ECO:0000256" key="1">
    <source>
        <dbReference type="SAM" id="MobiDB-lite"/>
    </source>
</evidence>
<evidence type="ECO:0000313" key="2">
    <source>
        <dbReference type="EMBL" id="CAI9104289.1"/>
    </source>
</evidence>
<name>A0AAV1DBA5_OLDCO</name>
<protein>
    <submittedName>
        <fullName evidence="2">OLC1v1002930C1</fullName>
    </submittedName>
</protein>
<proteinExistence type="predicted"/>
<gene>
    <name evidence="2" type="ORF">OLC1_LOCUS13244</name>
</gene>
<dbReference type="Proteomes" id="UP001161247">
    <property type="component" value="Chromosome 4"/>
</dbReference>
<dbReference type="EMBL" id="OX459121">
    <property type="protein sequence ID" value="CAI9104289.1"/>
    <property type="molecule type" value="Genomic_DNA"/>
</dbReference>
<feature type="region of interest" description="Disordered" evidence="1">
    <location>
        <begin position="185"/>
        <end position="208"/>
    </location>
</feature>
<sequence>MTRSKSFYSELAKELSLPVNDVTVRLETLEMRFRDLDAKIESKAADQEEKVAELRVGLSVDFATLTEKLVGLFEQCDARSAKKCEDSESRLRKELEERDNRFEKLLESLKMQQFHNLEKGQIIEIIHLPILADKRPPLISGKGVSESREVEPRATELGGDDQTDVLSEAKLTDIGQGGIDFVPVGDQMGTLHPSNGGDRGNGNQETSVKAENLNQIKVWVRESVG</sequence>
<evidence type="ECO:0000313" key="3">
    <source>
        <dbReference type="Proteomes" id="UP001161247"/>
    </source>
</evidence>
<reference evidence="2" key="1">
    <citation type="submission" date="2023-03" db="EMBL/GenBank/DDBJ databases">
        <authorList>
            <person name="Julca I."/>
        </authorList>
    </citation>
    <scope>NUCLEOTIDE SEQUENCE</scope>
</reference>
<dbReference type="AlphaFoldDB" id="A0AAV1DBA5"/>
<keyword evidence="3" id="KW-1185">Reference proteome</keyword>